<feature type="region of interest" description="Disordered" evidence="1">
    <location>
        <begin position="1701"/>
        <end position="1724"/>
    </location>
</feature>
<evidence type="ECO:0000256" key="1">
    <source>
        <dbReference type="SAM" id="MobiDB-lite"/>
    </source>
</evidence>
<evidence type="ECO:0000313" key="4">
    <source>
        <dbReference type="Proteomes" id="UP000279553"/>
    </source>
</evidence>
<dbReference type="InterPro" id="IPR031325">
    <property type="entry name" value="RHS_repeat"/>
</dbReference>
<dbReference type="InterPro" id="IPR022385">
    <property type="entry name" value="Rhs_assc_core"/>
</dbReference>
<feature type="transmembrane region" description="Helical" evidence="2">
    <location>
        <begin position="1536"/>
        <end position="1555"/>
    </location>
</feature>
<reference evidence="3 4" key="1">
    <citation type="submission" date="2018-08" db="EMBL/GenBank/DDBJ databases">
        <title>Recombination of ecologically and evolutionarily significant loci maintains genetic cohesion in the Pseudomonas syringae species complex.</title>
        <authorList>
            <person name="Dillon M."/>
            <person name="Thakur S."/>
            <person name="Almeida R.N.D."/>
            <person name="Weir B.S."/>
            <person name="Guttman D.S."/>
        </authorList>
    </citation>
    <scope>NUCLEOTIDE SEQUENCE [LARGE SCALE GENOMIC DNA]</scope>
    <source>
        <strain evidence="3 4">ICMP 535</strain>
    </source>
</reference>
<proteinExistence type="predicted"/>
<name>A0A3M4L9W2_PSEA0</name>
<protein>
    <submittedName>
        <fullName evidence="3">YD repeat-containing protein</fullName>
    </submittedName>
</protein>
<keyword evidence="2" id="KW-1133">Transmembrane helix</keyword>
<dbReference type="Pfam" id="PF05593">
    <property type="entry name" value="RHS_repeat"/>
    <property type="match status" value="1"/>
</dbReference>
<organism evidence="3 4">
    <name type="scientific">Pseudomonas amygdali pv. mori</name>
    <dbReference type="NCBI Taxonomy" id="34065"/>
    <lineage>
        <taxon>Bacteria</taxon>
        <taxon>Pseudomonadati</taxon>
        <taxon>Pseudomonadota</taxon>
        <taxon>Gammaproteobacteria</taxon>
        <taxon>Pseudomonadales</taxon>
        <taxon>Pseudomonadaceae</taxon>
        <taxon>Pseudomonas</taxon>
        <taxon>Pseudomonas amygdali</taxon>
    </lineage>
</organism>
<feature type="region of interest" description="Disordered" evidence="1">
    <location>
        <begin position="1672"/>
        <end position="1691"/>
    </location>
</feature>
<gene>
    <name evidence="3" type="ORF">ALQ05_04980</name>
</gene>
<dbReference type="PANTHER" id="PTHR32305:SF15">
    <property type="entry name" value="PROTEIN RHSA-RELATED"/>
    <property type="match status" value="1"/>
</dbReference>
<accession>A0A3M4L9W2</accession>
<evidence type="ECO:0000313" key="3">
    <source>
        <dbReference type="EMBL" id="RMQ38228.1"/>
    </source>
</evidence>
<feature type="compositionally biased region" description="Basic residues" evidence="1">
    <location>
        <begin position="604"/>
        <end position="619"/>
    </location>
</feature>
<feature type="compositionally biased region" description="Low complexity" evidence="1">
    <location>
        <begin position="584"/>
        <end position="603"/>
    </location>
</feature>
<feature type="transmembrane region" description="Helical" evidence="2">
    <location>
        <begin position="1562"/>
        <end position="1582"/>
    </location>
</feature>
<dbReference type="NCBIfam" id="TIGR03696">
    <property type="entry name" value="Rhs_assc_core"/>
    <property type="match status" value="1"/>
</dbReference>
<dbReference type="Gene3D" id="2.180.10.10">
    <property type="entry name" value="RHS repeat-associated core"/>
    <property type="match status" value="3"/>
</dbReference>
<dbReference type="Proteomes" id="UP000279553">
    <property type="component" value="Unassembled WGS sequence"/>
</dbReference>
<evidence type="ECO:0000256" key="2">
    <source>
        <dbReference type="SAM" id="Phobius"/>
    </source>
</evidence>
<dbReference type="InterPro" id="IPR050708">
    <property type="entry name" value="T6SS_VgrG/RHS"/>
</dbReference>
<keyword evidence="2" id="KW-0812">Transmembrane</keyword>
<dbReference type="InterPro" id="IPR006530">
    <property type="entry name" value="YD"/>
</dbReference>
<dbReference type="PANTHER" id="PTHR32305">
    <property type="match status" value="1"/>
</dbReference>
<feature type="compositionally biased region" description="Pro residues" evidence="1">
    <location>
        <begin position="1706"/>
        <end position="1716"/>
    </location>
</feature>
<dbReference type="NCBIfam" id="TIGR01643">
    <property type="entry name" value="YD_repeat_2x"/>
    <property type="match status" value="1"/>
</dbReference>
<keyword evidence="2" id="KW-0472">Membrane</keyword>
<sequence>MVRHRSACPASISEVRSMAASTSVHSNAFNFMSCLKSGVDPRTGLYNISISMPELQSNDLRGPGFRLDLSYSQLNTLDSGYGMGWNLQVSQYNPATQILSLSTGETFLVDGTGSNGLRTMTEKKIDTFHFYKQDDTSYRVVHKSGLVEILELHISGNKRMAWAVKIIAPSGHSITLKHKLFKSSTYMLASITDDLGQTLLEIARSDDFVELKLHPYEGIGGAPLARFLMTLVGTDRRVSRITLPTENNASWRFEYTLENDHQWCVNHVETPSGSSEDVYYEDEGHAFPYSADRPPLPRVTKHVIDPGLGQAKVDVRYTYKDGQQHSRNFLGAELRIVWEDDGLDNLYKTLQDYNYVCTESLWVDSKAVRSIERTFNRFHLQTLEVTTQNNNQQTVTTAYNIRPGERYSMQPNNCQLPSEVTTRWQRLDEPERTRTETVTYTYDLYGNPLVHTRADGIQEVSSWYPAGGGDGCPADAEGFVSRLKEKVVEPAPSSQSGAPTLSTRYRYSTLPALTGSELPDWIVPETETLLQLESGGTSVELQKILLEHINQPDAPFQHGRIAKNIESVNGKDTVTVYEYSHASISHSDSNSNSNSNSNSTNSSSRKKKGKGKIRIKIKGKGKDRIKIKIKGKGKGKGKGNNKGNSKHLQVPVQLIEITTIGFDNTRISKQQQQSLLTGQVLLILEEGVEIRYVYDALNRLTKETIAPNSSAGYEASREYEYTLCSDTGQCAEQVLTDARKVKTRSVMDGLGRAILEERDHIDSNDLQAMCTIHKTQYNAWNNVQYETDYDWFDNQQLFAMQNTYTYDDWNQQSVIASDHGMQTHQYHDPIGSKEHNGPVQKTWVQSGDAEPLISGRSETWLNMFGKPDKIKSQDAAGKDLGSQTFLYDGIGRCTEQTDASDHKTQFSYDAWSRMVSTRLPDSSEAHREYEPFSTTELPTSLNVIHPDGITKTAAGKQTFDGLGRLTLAQAGQRIEHYEYEDGHRQIKTRKTAKGDDISYTYNLALTDQIVSSVSSTAPDDAARFEYDNVSARLISATNKQGKRTYAYDAHNQLTKETWEDLQGRTWQTLHRTSLQGRAMYRTDVEQKDVKNPVKGVVKGRSKGGVKNSVKGVETIYRYDTFGRLESAVQGNVEVTTRYDTLGQPCEMTTHDTVAGTSLVNRIEYDDQGQEVLRTQNAGNHPVRTLTQQWQPDGLMQSRHLQEAGNPLLLEEFQYDARGRLSGVAYSGSNRPVHTSGKAIINQRFIFDELDNMTLTTTRFDDVSNEACFSTETAIFRYGKEGDPDSRDRCQLLGITYLPPRDTPPPTFSYDANGNQSADEHGNLLYYDSESRLVRTDKPTGEPINTYAYDSNDHLATTRNGSDSEILRFYQGQQLSSTVQDDRRTQFLHIDEQPIGQQTIGEPAETLLLLTDANQSVIGEFQQDTLRTAVYSAYGERHSDDALLSVAGFNGEVCEKDTGWYLLGNGYRAYNPGMMRFHSPDSLSPFGAGGVNPYTYCLGNPIAWRDPTGHDASSQSGRLRRPDEDAIPAEMRGDLGLWTWVSLAAGVVFTLLSYYATVTTFGIATPVTGPIAFLGLSMTSYAGASITTAVLATGTFISAASTAASTYGAVTGNTKAMQAGQYLAYIGAAVEISGGILRHTLKRAVHAAVHVGDDVTKPVLTGRLFRFLNRSKSTSEDGAAPTNPANSGAGNLAENTLIPRAVGKSKPVPPRPNPRPMTGPYARRDQQLVTNEASPSNPSWLARRTAFTKQLGKLGQNVYMLIYEIRR</sequence>
<comment type="caution">
    <text evidence="3">The sequence shown here is derived from an EMBL/GenBank/DDBJ whole genome shotgun (WGS) entry which is preliminary data.</text>
</comment>
<dbReference type="EMBL" id="RBRD01000121">
    <property type="protein sequence ID" value="RMQ38228.1"/>
    <property type="molecule type" value="Genomic_DNA"/>
</dbReference>
<feature type="region of interest" description="Disordered" evidence="1">
    <location>
        <begin position="584"/>
        <end position="622"/>
    </location>
</feature>